<dbReference type="AlphaFoldDB" id="A0A7S4QR78"/>
<sequence length="450" mass="50581">MPRRMLRAAAVLLVASLALSLKRRLGRPASGSREIRFRYPMETGSLAGAGDAAFFHLIGRTVQRRVRERFFEGWGQAVAYQEPHVRLPFTPLLCCEPGYSVLMDRFDWQVVPETAYKNATHVGGCRPIDGQPWRSDTVQKADPWTVWVAPHGLPRLLQLAEARLDGRRRDRVVVFSGTEVPLSQAFGASPAERGATIARLRRYFGRIVYQIKDIELEHVSAAPMGFGWGYALKYLGLLCKGAYPATRNRIAHAFLELEDLFTVANASAKTRAVLATGGVTATWLEDPALPALVRRFRRQGVGFPPSNSSLEVVSDSFKSRRQMRAWARSSAARAAGVEFRIVPSTEWWQELSTYRFLLSPIGSAIQTAKTVEALLVLTVPIIQRMGYALHDELIDMGFPIVLVEEWPEVTSAAVEGWWRATSPRLESFRRNCLTVDSYWRMFVGELRRCT</sequence>
<name>A0A7S4QR78_9DINO</name>
<dbReference type="EMBL" id="HBNR01034135">
    <property type="protein sequence ID" value="CAE4589394.1"/>
    <property type="molecule type" value="Transcribed_RNA"/>
</dbReference>
<feature type="signal peptide" evidence="1">
    <location>
        <begin position="1"/>
        <end position="20"/>
    </location>
</feature>
<organism evidence="2">
    <name type="scientific">Alexandrium monilatum</name>
    <dbReference type="NCBI Taxonomy" id="311494"/>
    <lineage>
        <taxon>Eukaryota</taxon>
        <taxon>Sar</taxon>
        <taxon>Alveolata</taxon>
        <taxon>Dinophyceae</taxon>
        <taxon>Gonyaulacales</taxon>
        <taxon>Pyrocystaceae</taxon>
        <taxon>Alexandrium</taxon>
    </lineage>
</organism>
<keyword evidence="1" id="KW-0732">Signal</keyword>
<gene>
    <name evidence="2" type="ORF">AMON00008_LOCUS23430</name>
</gene>
<reference evidence="2" key="1">
    <citation type="submission" date="2021-01" db="EMBL/GenBank/DDBJ databases">
        <authorList>
            <person name="Corre E."/>
            <person name="Pelletier E."/>
            <person name="Niang G."/>
            <person name="Scheremetjew M."/>
            <person name="Finn R."/>
            <person name="Kale V."/>
            <person name="Holt S."/>
            <person name="Cochrane G."/>
            <person name="Meng A."/>
            <person name="Brown T."/>
            <person name="Cohen L."/>
        </authorList>
    </citation>
    <scope>NUCLEOTIDE SEQUENCE</scope>
    <source>
        <strain evidence="2">CCMP3105</strain>
    </source>
</reference>
<evidence type="ECO:0008006" key="3">
    <source>
        <dbReference type="Google" id="ProtNLM"/>
    </source>
</evidence>
<accession>A0A7S4QR78</accession>
<evidence type="ECO:0000313" key="2">
    <source>
        <dbReference type="EMBL" id="CAE4589394.1"/>
    </source>
</evidence>
<protein>
    <recommendedName>
        <fullName evidence="3">Exostosin GT47 domain-containing protein</fullName>
    </recommendedName>
</protein>
<evidence type="ECO:0000256" key="1">
    <source>
        <dbReference type="SAM" id="SignalP"/>
    </source>
</evidence>
<feature type="chain" id="PRO_5031337916" description="Exostosin GT47 domain-containing protein" evidence="1">
    <location>
        <begin position="21"/>
        <end position="450"/>
    </location>
</feature>
<proteinExistence type="predicted"/>